<dbReference type="RefSeq" id="WP_030532930.1">
    <property type="nucleotide sequence ID" value="NZ_JOIJ01000010.1"/>
</dbReference>
<proteinExistence type="predicted"/>
<evidence type="ECO:0008006" key="5">
    <source>
        <dbReference type="Google" id="ProtNLM"/>
    </source>
</evidence>
<keyword evidence="1" id="KW-0812">Transmembrane</keyword>
<keyword evidence="1" id="KW-0472">Membrane</keyword>
<dbReference type="AlphaFoldDB" id="A0A660CF03"/>
<evidence type="ECO:0000256" key="2">
    <source>
        <dbReference type="SAM" id="SignalP"/>
    </source>
</evidence>
<keyword evidence="4" id="KW-1185">Reference proteome</keyword>
<feature type="transmembrane region" description="Helical" evidence="1">
    <location>
        <begin position="120"/>
        <end position="143"/>
    </location>
</feature>
<gene>
    <name evidence="3" type="ORF">JD82_04044</name>
</gene>
<dbReference type="OrthoDB" id="4303577at2"/>
<name>A0A660CF03_9PSEU</name>
<evidence type="ECO:0000313" key="4">
    <source>
        <dbReference type="Proteomes" id="UP000317303"/>
    </source>
</evidence>
<comment type="caution">
    <text evidence="3">The sequence shown here is derived from an EMBL/GenBank/DDBJ whole genome shotgun (WGS) entry which is preliminary data.</text>
</comment>
<evidence type="ECO:0000256" key="1">
    <source>
        <dbReference type="SAM" id="Phobius"/>
    </source>
</evidence>
<organism evidence="3 4">
    <name type="scientific">Prauserella rugosa</name>
    <dbReference type="NCBI Taxonomy" id="43354"/>
    <lineage>
        <taxon>Bacteria</taxon>
        <taxon>Bacillati</taxon>
        <taxon>Actinomycetota</taxon>
        <taxon>Actinomycetes</taxon>
        <taxon>Pseudonocardiales</taxon>
        <taxon>Pseudonocardiaceae</taxon>
        <taxon>Prauserella</taxon>
    </lineage>
</organism>
<feature type="transmembrane region" description="Helical" evidence="1">
    <location>
        <begin position="202"/>
        <end position="220"/>
    </location>
</feature>
<reference evidence="3 4" key="1">
    <citation type="submission" date="2019-07" db="EMBL/GenBank/DDBJ databases">
        <title>R&amp;d 2014.</title>
        <authorList>
            <person name="Klenk H.-P."/>
        </authorList>
    </citation>
    <scope>NUCLEOTIDE SEQUENCE [LARGE SCALE GENOMIC DNA]</scope>
    <source>
        <strain evidence="3 4">DSM 43194</strain>
    </source>
</reference>
<feature type="transmembrane region" description="Helical" evidence="1">
    <location>
        <begin position="53"/>
        <end position="75"/>
    </location>
</feature>
<evidence type="ECO:0000313" key="3">
    <source>
        <dbReference type="EMBL" id="TWH22168.1"/>
    </source>
</evidence>
<protein>
    <recommendedName>
        <fullName evidence="5">DUF1648 domain-containing protein</fullName>
    </recommendedName>
</protein>
<feature type="transmembrane region" description="Helical" evidence="1">
    <location>
        <begin position="87"/>
        <end position="108"/>
    </location>
</feature>
<dbReference type="EMBL" id="VLJV01000001">
    <property type="protein sequence ID" value="TWH22168.1"/>
    <property type="molecule type" value="Genomic_DNA"/>
</dbReference>
<accession>A0A660CF03</accession>
<dbReference type="Proteomes" id="UP000317303">
    <property type="component" value="Unassembled WGS sequence"/>
</dbReference>
<feature type="signal peptide" evidence="2">
    <location>
        <begin position="1"/>
        <end position="19"/>
    </location>
</feature>
<feature type="transmembrane region" description="Helical" evidence="1">
    <location>
        <begin position="177"/>
        <end position="196"/>
    </location>
</feature>
<feature type="chain" id="PRO_5038582222" description="DUF1648 domain-containing protein" evidence="2">
    <location>
        <begin position="20"/>
        <end position="317"/>
    </location>
</feature>
<keyword evidence="1" id="KW-1133">Transmembrane helix</keyword>
<sequence length="317" mass="32156">MKTTRLALATAGVPLAALAAVYAVRAAWSDRLPDVVVSHWGTGGPDRGTDLAAMTGWTLGLGAAVAVVATVGVLVSHARGSGAPRSAVGFAAWLATLPGGVLAGSMWASLDTTSWQQAGSAVGAVAIAFGVSVAAGALAAWLAGPTVRAVAPSPRDLPSAGLSPGERATWIGAGTNYPMAFGGMFVIALYVVLQVGLTDLEVMPYALILVVAVLALSAVCRVRVRVDATGVLLTLGLFSFPSRHVTLDEIASADVEHMSVWSAGGYGLRRGPSYTAFKVRAGETLAIRLTSGHTIKATVDGAEQAAGLVNDLVSART</sequence>
<keyword evidence="2" id="KW-0732">Signal</keyword>